<reference evidence="1 2" key="1">
    <citation type="submission" date="2019-08" db="EMBL/GenBank/DDBJ databases">
        <authorList>
            <person name="Seo M.-J."/>
        </authorList>
    </citation>
    <scope>NUCLEOTIDE SEQUENCE [LARGE SCALE GENOMIC DNA]</scope>
    <source>
        <strain evidence="1 2">KIGAM108</strain>
    </source>
</reference>
<evidence type="ECO:0000313" key="1">
    <source>
        <dbReference type="EMBL" id="TYZ10552.1"/>
    </source>
</evidence>
<dbReference type="SUPFAM" id="SSF56784">
    <property type="entry name" value="HAD-like"/>
    <property type="match status" value="1"/>
</dbReference>
<proteinExistence type="predicted"/>
<dbReference type="Gene3D" id="3.40.50.1000">
    <property type="entry name" value="HAD superfamily/HAD-like"/>
    <property type="match status" value="1"/>
</dbReference>
<comment type="caution">
    <text evidence="1">The sequence shown here is derived from an EMBL/GenBank/DDBJ whole genome shotgun (WGS) entry which is preliminary data.</text>
</comment>
<dbReference type="EMBL" id="VTHL01000007">
    <property type="protein sequence ID" value="TYZ10552.1"/>
    <property type="molecule type" value="Genomic_DNA"/>
</dbReference>
<dbReference type="AlphaFoldDB" id="A0A5D6V5Y1"/>
<gene>
    <name evidence="1" type="ORF">FY528_08785</name>
</gene>
<sequence>MTPDISTSAFVFPQPIKLIIWDLDDTFWRGTLSEGAVEGLEENLRLVRETAARGLVHTIVSKNDFAPAEAKLQELGIRDLFVFPQISWQPKGPIIRQLLEQMQLRAPNALFLDDNPINRAEAQYYNPELQVADPADLRALAPLLRASGKADPTFSRLEQYKLLERQQQARTQYNDNLAFLRDAEVRIRFAEGEQVLPDFDRIEELINRSNQLNFTKQRVTAEELQVSLRDPARRWGSVRVQDRFGDYGLVGVYCLNVADNRLEQFVFSCRILHLGIEQFTLAYLGFPALDVRGEVATALNQQDRPDWITVDTGPTASPAAPTSGSRLRVLLKGGCDLGQLTPFLQAFSLEVREEFNYNNEHQIPVHLEHTALLRASREWPATEQQRLATALPFLGQEAFSTQLWTCDYDVLVYSPLMDYTQELYQENATSRLVPFGGYQNLQQVDPAAQAAKFAQRRFLGMDEAFLRWFQREFTWQGQSSPEQFTENLRWLRSQVPGHIPIFFLNGAEVEVPGSGEAGAAQRHAVMNQALAAFVDSAPNCFIIDVREFVHSSDHVTNNLRHYQRQQYRTLAQRLAAAIGQWQGQQLAHSSWTDLKARASSLVPSKLRGVWQKLSKG</sequence>
<dbReference type="Proteomes" id="UP000322791">
    <property type="component" value="Unassembled WGS sequence"/>
</dbReference>
<dbReference type="InterPro" id="IPR023214">
    <property type="entry name" value="HAD_sf"/>
</dbReference>
<evidence type="ECO:0000313" key="2">
    <source>
        <dbReference type="Proteomes" id="UP000322791"/>
    </source>
</evidence>
<keyword evidence="2" id="KW-1185">Reference proteome</keyword>
<accession>A0A5D6V5Y1</accession>
<protein>
    <recommendedName>
        <fullName evidence="3">HAD-IIIC family phosphatase</fullName>
    </recommendedName>
</protein>
<dbReference type="InterPro" id="IPR036412">
    <property type="entry name" value="HAD-like_sf"/>
</dbReference>
<name>A0A5D6V5Y1_9BACT</name>
<organism evidence="1 2">
    <name type="scientific">Hymenobacter lutimineralis</name>
    <dbReference type="NCBI Taxonomy" id="2606448"/>
    <lineage>
        <taxon>Bacteria</taxon>
        <taxon>Pseudomonadati</taxon>
        <taxon>Bacteroidota</taxon>
        <taxon>Cytophagia</taxon>
        <taxon>Cytophagales</taxon>
        <taxon>Hymenobacteraceae</taxon>
        <taxon>Hymenobacter</taxon>
    </lineage>
</organism>
<evidence type="ECO:0008006" key="3">
    <source>
        <dbReference type="Google" id="ProtNLM"/>
    </source>
</evidence>